<protein>
    <recommendedName>
        <fullName evidence="1">Reverse transcriptase domain-containing protein</fullName>
    </recommendedName>
</protein>
<feature type="domain" description="Reverse transcriptase" evidence="1">
    <location>
        <begin position="1"/>
        <end position="126"/>
    </location>
</feature>
<dbReference type="Proteomes" id="UP001159427">
    <property type="component" value="Unassembled WGS sequence"/>
</dbReference>
<proteinExistence type="predicted"/>
<name>A0ABN8LN39_9CNID</name>
<dbReference type="InterPro" id="IPR000477">
    <property type="entry name" value="RT_dom"/>
</dbReference>
<dbReference type="EMBL" id="CALNXI010000087">
    <property type="protein sequence ID" value="CAH3018455.1"/>
    <property type="molecule type" value="Genomic_DNA"/>
</dbReference>
<dbReference type="PANTHER" id="PTHR33050:SF8">
    <property type="entry name" value="REVERSE TRANSCRIPTASE DOMAIN-CONTAINING PROTEIN"/>
    <property type="match status" value="1"/>
</dbReference>
<gene>
    <name evidence="2" type="ORF">PEVE_00043117</name>
</gene>
<evidence type="ECO:0000259" key="1">
    <source>
        <dbReference type="PROSITE" id="PS50878"/>
    </source>
</evidence>
<dbReference type="PROSITE" id="PS50878">
    <property type="entry name" value="RT_POL"/>
    <property type="match status" value="1"/>
</dbReference>
<dbReference type="PANTHER" id="PTHR33050">
    <property type="entry name" value="REVERSE TRANSCRIPTASE DOMAIN-CONTAINING PROTEIN"/>
    <property type="match status" value="1"/>
</dbReference>
<dbReference type="InterPro" id="IPR052055">
    <property type="entry name" value="Hepadnavirus_pol/RT"/>
</dbReference>
<dbReference type="InterPro" id="IPR043502">
    <property type="entry name" value="DNA/RNA_pol_sf"/>
</dbReference>
<sequence>LGIVPKKAPNEFRLIQHLSYPHENSVNSGIPVDFSSVRYASIQDAIVFVKRLGRFSTALEWAAKQIFQADEIIHVLDDFLLIAKSKQSCENLLSRFISLCNYLGVPIAPEKTVGPETELPFVGITLDSIRMEARLPEDKLEKCRTMLLDFYKRRKVTLRELQSLIGLLNFTCSVVLPGRAFL</sequence>
<feature type="non-terminal residue" evidence="2">
    <location>
        <position position="182"/>
    </location>
</feature>
<keyword evidence="3" id="KW-1185">Reference proteome</keyword>
<organism evidence="2 3">
    <name type="scientific">Porites evermanni</name>
    <dbReference type="NCBI Taxonomy" id="104178"/>
    <lineage>
        <taxon>Eukaryota</taxon>
        <taxon>Metazoa</taxon>
        <taxon>Cnidaria</taxon>
        <taxon>Anthozoa</taxon>
        <taxon>Hexacorallia</taxon>
        <taxon>Scleractinia</taxon>
        <taxon>Fungiina</taxon>
        <taxon>Poritidae</taxon>
        <taxon>Porites</taxon>
    </lineage>
</organism>
<evidence type="ECO:0000313" key="3">
    <source>
        <dbReference type="Proteomes" id="UP001159427"/>
    </source>
</evidence>
<reference evidence="2 3" key="1">
    <citation type="submission" date="2022-05" db="EMBL/GenBank/DDBJ databases">
        <authorList>
            <consortium name="Genoscope - CEA"/>
            <person name="William W."/>
        </authorList>
    </citation>
    <scope>NUCLEOTIDE SEQUENCE [LARGE SCALE GENOMIC DNA]</scope>
</reference>
<accession>A0ABN8LN39</accession>
<comment type="caution">
    <text evidence="2">The sequence shown here is derived from an EMBL/GenBank/DDBJ whole genome shotgun (WGS) entry which is preliminary data.</text>
</comment>
<dbReference type="SUPFAM" id="SSF56672">
    <property type="entry name" value="DNA/RNA polymerases"/>
    <property type="match status" value="1"/>
</dbReference>
<feature type="non-terminal residue" evidence="2">
    <location>
        <position position="1"/>
    </location>
</feature>
<evidence type="ECO:0000313" key="2">
    <source>
        <dbReference type="EMBL" id="CAH3018455.1"/>
    </source>
</evidence>